<evidence type="ECO:0000313" key="2">
    <source>
        <dbReference type="EMBL" id="TQI94112.1"/>
    </source>
</evidence>
<keyword evidence="1" id="KW-1133">Transmembrane helix</keyword>
<feature type="transmembrane region" description="Helical" evidence="1">
    <location>
        <begin position="131"/>
        <end position="150"/>
    </location>
</feature>
<organism evidence="2 3">
    <name type="scientific">Amycolatopsis cihanbeyliensis</name>
    <dbReference type="NCBI Taxonomy" id="1128664"/>
    <lineage>
        <taxon>Bacteria</taxon>
        <taxon>Bacillati</taxon>
        <taxon>Actinomycetota</taxon>
        <taxon>Actinomycetes</taxon>
        <taxon>Pseudonocardiales</taxon>
        <taxon>Pseudonocardiaceae</taxon>
        <taxon>Amycolatopsis</taxon>
    </lineage>
</organism>
<keyword evidence="1" id="KW-0472">Membrane</keyword>
<evidence type="ECO:0000256" key="1">
    <source>
        <dbReference type="SAM" id="Phobius"/>
    </source>
</evidence>
<sequence length="604" mass="66392">MTQLTSGALPAWGRPWPETGLEPAVRPARPRRPNLAELAVLAGYLLGAFLIYRPLWTNLERGYLTNSGQDQRMWEWFFAVTADSVAHLENPLFSDLQNHPDGVNLMANTVMLGLGVPLTPVTLAFGPTVTWAIALTGGLAGTAAAWYWVLSRHLVHSRIGAAIGAAFCGFAPPIISHANAHPNFVALFVLPFLVLCLMKLARGQRPVRNGILLGLLLGWQILLGEEPLLIGATTFLVFGVAYALFRADEVLAMLRPLGIGLAFAAGMSLLLVAFPLWWQFFGPQSYGRLEHGLVGNDAAAFTAFATESAAGNRDVARELSLNRTEENAFFGWPLILLVLVIGIWLWRDAAARAVTIALFLMAWISTGVLLVVDGTVTTLPGPWLTMFQLPLYESVLESRFALGCVPLIGILLALGTDRVLRTWPRLPEWRIPLRVVWFSALLTALLPIAPTELRVHERPRTPEFFTAGTWRDHVGTGRAVVTVPLPDTGDARALHWQVDSGLEFPLAEGYFVGPGTDPERGTYGATRRPSSRLLEEVSDSGEVAEVGAHERVDMLTDLRFWRADVVVLGPHEHETALRETVELLLARPGRTIDGVWFWDVREMT</sequence>
<proteinExistence type="predicted"/>
<feature type="transmembrane region" description="Helical" evidence="1">
    <location>
        <begin position="35"/>
        <end position="56"/>
    </location>
</feature>
<reference evidence="2 3" key="1">
    <citation type="submission" date="2019-06" db="EMBL/GenBank/DDBJ databases">
        <title>Sequencing the genomes of 1000 actinobacteria strains.</title>
        <authorList>
            <person name="Klenk H.-P."/>
        </authorList>
    </citation>
    <scope>NUCLEOTIDE SEQUENCE [LARGE SCALE GENOMIC DNA]</scope>
    <source>
        <strain evidence="2 3">DSM 45679</strain>
    </source>
</reference>
<gene>
    <name evidence="2" type="ORF">FB471_6267</name>
</gene>
<comment type="caution">
    <text evidence="2">The sequence shown here is derived from an EMBL/GenBank/DDBJ whole genome shotgun (WGS) entry which is preliminary data.</text>
</comment>
<keyword evidence="3" id="KW-1185">Reference proteome</keyword>
<dbReference type="Proteomes" id="UP000320876">
    <property type="component" value="Unassembled WGS sequence"/>
</dbReference>
<accession>A0A542CTF9</accession>
<name>A0A542CTF9_AMYCI</name>
<feature type="transmembrane region" description="Helical" evidence="1">
    <location>
        <begin position="206"/>
        <end position="222"/>
    </location>
</feature>
<feature type="transmembrane region" description="Helical" evidence="1">
    <location>
        <begin position="329"/>
        <end position="346"/>
    </location>
</feature>
<evidence type="ECO:0000313" key="3">
    <source>
        <dbReference type="Proteomes" id="UP000320876"/>
    </source>
</evidence>
<protein>
    <recommendedName>
        <fullName evidence="4">Glycosyl transferase</fullName>
    </recommendedName>
</protein>
<feature type="transmembrane region" description="Helical" evidence="1">
    <location>
        <begin position="358"/>
        <end position="380"/>
    </location>
</feature>
<feature type="transmembrane region" description="Helical" evidence="1">
    <location>
        <begin position="228"/>
        <end position="245"/>
    </location>
</feature>
<dbReference type="AlphaFoldDB" id="A0A542CTF9"/>
<feature type="transmembrane region" description="Helical" evidence="1">
    <location>
        <begin position="400"/>
        <end position="419"/>
    </location>
</feature>
<feature type="transmembrane region" description="Helical" evidence="1">
    <location>
        <begin position="159"/>
        <end position="178"/>
    </location>
</feature>
<dbReference type="EMBL" id="VFML01000002">
    <property type="protein sequence ID" value="TQI94112.1"/>
    <property type="molecule type" value="Genomic_DNA"/>
</dbReference>
<keyword evidence="1" id="KW-0812">Transmembrane</keyword>
<feature type="transmembrane region" description="Helical" evidence="1">
    <location>
        <begin position="257"/>
        <end position="278"/>
    </location>
</feature>
<feature type="transmembrane region" description="Helical" evidence="1">
    <location>
        <begin position="184"/>
        <end position="201"/>
    </location>
</feature>
<evidence type="ECO:0008006" key="4">
    <source>
        <dbReference type="Google" id="ProtNLM"/>
    </source>
</evidence>